<evidence type="ECO:0008006" key="5">
    <source>
        <dbReference type="Google" id="ProtNLM"/>
    </source>
</evidence>
<dbReference type="EMBL" id="JAPWTJ010000010">
    <property type="protein sequence ID" value="KAJ8985609.1"/>
    <property type="molecule type" value="Genomic_DNA"/>
</dbReference>
<dbReference type="SUPFAM" id="SSF48113">
    <property type="entry name" value="Heme-dependent peroxidases"/>
    <property type="match status" value="1"/>
</dbReference>
<dbReference type="Pfam" id="PF03098">
    <property type="entry name" value="An_peroxidase"/>
    <property type="match status" value="1"/>
</dbReference>
<comment type="caution">
    <text evidence="3">The sequence shown here is derived from an EMBL/GenBank/DDBJ whole genome shotgun (WGS) entry which is preliminary data.</text>
</comment>
<proteinExistence type="predicted"/>
<dbReference type="PANTHER" id="PTHR11475:SF125">
    <property type="entry name" value="GH11385P"/>
    <property type="match status" value="1"/>
</dbReference>
<evidence type="ECO:0000256" key="2">
    <source>
        <dbReference type="SAM" id="SignalP"/>
    </source>
</evidence>
<evidence type="ECO:0000256" key="1">
    <source>
        <dbReference type="ARBA" id="ARBA00022559"/>
    </source>
</evidence>
<dbReference type="PROSITE" id="PS50292">
    <property type="entry name" value="PEROXIDASE_3"/>
    <property type="match status" value="1"/>
</dbReference>
<dbReference type="CDD" id="cd09823">
    <property type="entry name" value="peroxinectin_like"/>
    <property type="match status" value="1"/>
</dbReference>
<reference evidence="3" key="1">
    <citation type="journal article" date="2023" name="Insect Mol. Biol.">
        <title>Genome sequencing provides insights into the evolution of gene families encoding plant cell wall-degrading enzymes in longhorned beetles.</title>
        <authorList>
            <person name="Shin N.R."/>
            <person name="Okamura Y."/>
            <person name="Kirsch R."/>
            <person name="Pauchet Y."/>
        </authorList>
    </citation>
    <scope>NUCLEOTIDE SEQUENCE</scope>
    <source>
        <strain evidence="3">MMC_N1</strain>
    </source>
</reference>
<keyword evidence="1" id="KW-0560">Oxidoreductase</keyword>
<evidence type="ECO:0000313" key="3">
    <source>
        <dbReference type="EMBL" id="KAJ8985609.1"/>
    </source>
</evidence>
<organism evidence="3 4">
    <name type="scientific">Molorchus minor</name>
    <dbReference type="NCBI Taxonomy" id="1323400"/>
    <lineage>
        <taxon>Eukaryota</taxon>
        <taxon>Metazoa</taxon>
        <taxon>Ecdysozoa</taxon>
        <taxon>Arthropoda</taxon>
        <taxon>Hexapoda</taxon>
        <taxon>Insecta</taxon>
        <taxon>Pterygota</taxon>
        <taxon>Neoptera</taxon>
        <taxon>Endopterygota</taxon>
        <taxon>Coleoptera</taxon>
        <taxon>Polyphaga</taxon>
        <taxon>Cucujiformia</taxon>
        <taxon>Chrysomeloidea</taxon>
        <taxon>Cerambycidae</taxon>
        <taxon>Lamiinae</taxon>
        <taxon>Monochamini</taxon>
        <taxon>Molorchus</taxon>
    </lineage>
</organism>
<feature type="chain" id="PRO_5045402283" description="Peroxidase" evidence="2">
    <location>
        <begin position="23"/>
        <end position="673"/>
    </location>
</feature>
<dbReference type="PANTHER" id="PTHR11475">
    <property type="entry name" value="OXIDASE/PEROXIDASE"/>
    <property type="match status" value="1"/>
</dbReference>
<gene>
    <name evidence="3" type="ORF">NQ317_015102</name>
</gene>
<dbReference type="Gene3D" id="1.10.640.10">
    <property type="entry name" value="Haem peroxidase domain superfamily, animal type"/>
    <property type="match status" value="1"/>
</dbReference>
<dbReference type="InterPro" id="IPR037120">
    <property type="entry name" value="Haem_peroxidase_sf_animal"/>
</dbReference>
<keyword evidence="2" id="KW-0732">Signal</keyword>
<dbReference type="InterPro" id="IPR010255">
    <property type="entry name" value="Haem_peroxidase_sf"/>
</dbReference>
<keyword evidence="4" id="KW-1185">Reference proteome</keyword>
<feature type="signal peptide" evidence="2">
    <location>
        <begin position="1"/>
        <end position="22"/>
    </location>
</feature>
<dbReference type="Proteomes" id="UP001162164">
    <property type="component" value="Unassembled WGS sequence"/>
</dbReference>
<dbReference type="InterPro" id="IPR019791">
    <property type="entry name" value="Haem_peroxidase_animal"/>
</dbReference>
<sequence length="673" mass="76101">MNWRSLGKLSVVFLTPLLIGYGYRNEHPNRYPNMNESGIEITQKDLDDAVKFAQKIVDQFGRLEENLGWSQIKVKHGTPSHGMMISFGPDREAVRRAKDALIATKASVQLMNSFCHRSTRGEAFTGYSRLLEPDYLDGVNEPRRAVNRKTLPGPRVISNALVKFTDRPDNHFTAAMMHWGQFIEHDLSQPSTPVMLNTEEPIECCSENGFNLSPRYVHPFCYPITTPSTGGQYHDDGFDCMNYVRSQVALRPDCSFGPREQINQVSHYLDGSQIYGSTYSRSVSVRSFIGGKLNTSHFNGQEYLPLSNHPTKDCQVSSSEATCFRSGDSRVNFQPELTAMHTVWFREHNRIAGELATLNGQWDDEKLFQEARRLVVAEMQHITYSEWLTKALSNSYYKKMEASTEYSEDEDPTVSNSFATAAVRSIKSLDDGTLNLIGEDHQSISNDSLSGYFNNPEVIPRPNALDAIVRALATLKSQKIDVYYPEAFINRLYAAGHLGFDILSVDIQKGRDHGLHSYVHYLHLCGHARVARFDDLIDVMPQSHADALGKVYAHVSDVDLIVGGLMELPEGESLFGPTFSCVLADQFRRTKKGDRYFYTNKNQPKPFSTSQLNEIKKVTLARIFCDNTKTVAKMQPSVFKQIGEGNELVGCSSLDIPRINLMPWMENRERYHH</sequence>
<keyword evidence="1" id="KW-0575">Peroxidase</keyword>
<evidence type="ECO:0000313" key="4">
    <source>
        <dbReference type="Proteomes" id="UP001162164"/>
    </source>
</evidence>
<name>A0ABQ9K5N2_9CUCU</name>
<protein>
    <recommendedName>
        <fullName evidence="5">Peroxidase</fullName>
    </recommendedName>
</protein>
<dbReference type="PRINTS" id="PR00457">
    <property type="entry name" value="ANPEROXIDASE"/>
</dbReference>
<accession>A0ABQ9K5N2</accession>